<dbReference type="Proteomes" id="UP000521872">
    <property type="component" value="Unassembled WGS sequence"/>
</dbReference>
<name>A0A8H4QHS2_9AGAR</name>
<dbReference type="AlphaFoldDB" id="A0A8H4QHS2"/>
<reference evidence="1 2" key="1">
    <citation type="submission" date="2019-12" db="EMBL/GenBank/DDBJ databases">
        <authorList>
            <person name="Floudas D."/>
            <person name="Bentzer J."/>
            <person name="Ahren D."/>
            <person name="Johansson T."/>
            <person name="Persson P."/>
            <person name="Tunlid A."/>
        </authorList>
    </citation>
    <scope>NUCLEOTIDE SEQUENCE [LARGE SCALE GENOMIC DNA]</scope>
    <source>
        <strain evidence="1 2">CBS 102.39</strain>
    </source>
</reference>
<accession>A0A8H4QHS2</accession>
<evidence type="ECO:0000313" key="2">
    <source>
        <dbReference type="Proteomes" id="UP000521872"/>
    </source>
</evidence>
<keyword evidence="2" id="KW-1185">Reference proteome</keyword>
<organism evidence="1 2">
    <name type="scientific">Agrocybe pediades</name>
    <dbReference type="NCBI Taxonomy" id="84607"/>
    <lineage>
        <taxon>Eukaryota</taxon>
        <taxon>Fungi</taxon>
        <taxon>Dikarya</taxon>
        <taxon>Basidiomycota</taxon>
        <taxon>Agaricomycotina</taxon>
        <taxon>Agaricomycetes</taxon>
        <taxon>Agaricomycetidae</taxon>
        <taxon>Agaricales</taxon>
        <taxon>Agaricineae</taxon>
        <taxon>Strophariaceae</taxon>
        <taxon>Agrocybe</taxon>
    </lineage>
</organism>
<protein>
    <submittedName>
        <fullName evidence="1">Uncharacterized protein</fullName>
    </submittedName>
</protein>
<comment type="caution">
    <text evidence="1">The sequence shown here is derived from an EMBL/GenBank/DDBJ whole genome shotgun (WGS) entry which is preliminary data.</text>
</comment>
<proteinExistence type="predicted"/>
<sequence length="99" mass="11350">MDNVRSKSHCLKRILHPTPAYKSPNHRCDRLLSPDSVDTRRSHTAGMNQFTTYVNYRSIDIGLVPRKSPPSVTVIIARLRYRYDDGPTLREIDRVLGSV</sequence>
<dbReference type="EMBL" id="JAACJL010000058">
    <property type="protein sequence ID" value="KAF4611163.1"/>
    <property type="molecule type" value="Genomic_DNA"/>
</dbReference>
<gene>
    <name evidence="1" type="ORF">D9613_006453</name>
</gene>
<evidence type="ECO:0000313" key="1">
    <source>
        <dbReference type="EMBL" id="KAF4611163.1"/>
    </source>
</evidence>